<keyword evidence="5 7" id="KW-1133">Transmembrane helix</keyword>
<evidence type="ECO:0000256" key="7">
    <source>
        <dbReference type="SAM" id="Phobius"/>
    </source>
</evidence>
<protein>
    <submittedName>
        <fullName evidence="9">MgtC/SapB family protein</fullName>
    </submittedName>
</protein>
<reference evidence="9 10" key="1">
    <citation type="submission" date="2024-09" db="EMBL/GenBank/DDBJ databases">
        <authorList>
            <person name="Sun Q."/>
            <person name="Mori K."/>
        </authorList>
    </citation>
    <scope>NUCLEOTIDE SEQUENCE [LARGE SCALE GENOMIC DNA]</scope>
    <source>
        <strain evidence="9 10">JCM 3307</strain>
    </source>
</reference>
<feature type="transmembrane region" description="Helical" evidence="7">
    <location>
        <begin position="63"/>
        <end position="80"/>
    </location>
</feature>
<dbReference type="Pfam" id="PF02308">
    <property type="entry name" value="MgtC"/>
    <property type="match status" value="1"/>
</dbReference>
<comment type="subcellular location">
    <subcellularLocation>
        <location evidence="1">Cell membrane</location>
        <topology evidence="1">Multi-pass membrane protein</topology>
    </subcellularLocation>
</comment>
<evidence type="ECO:0000256" key="4">
    <source>
        <dbReference type="ARBA" id="ARBA00022692"/>
    </source>
</evidence>
<dbReference type="EMBL" id="JBHMCA010000043">
    <property type="protein sequence ID" value="MFB9445846.1"/>
    <property type="molecule type" value="Genomic_DNA"/>
</dbReference>
<dbReference type="InterPro" id="IPR049177">
    <property type="entry name" value="MgtC_SapB_SrpB_YhiD_N"/>
</dbReference>
<evidence type="ECO:0000256" key="3">
    <source>
        <dbReference type="ARBA" id="ARBA00022475"/>
    </source>
</evidence>
<keyword evidence="6 7" id="KW-0472">Membrane</keyword>
<keyword evidence="10" id="KW-1185">Reference proteome</keyword>
<dbReference type="PANTHER" id="PTHR33778:SF1">
    <property type="entry name" value="MAGNESIUM TRANSPORTER YHID-RELATED"/>
    <property type="match status" value="1"/>
</dbReference>
<evidence type="ECO:0000256" key="1">
    <source>
        <dbReference type="ARBA" id="ARBA00004651"/>
    </source>
</evidence>
<keyword evidence="3" id="KW-1003">Cell membrane</keyword>
<accession>A0ABV5MAF8</accession>
<evidence type="ECO:0000256" key="6">
    <source>
        <dbReference type="ARBA" id="ARBA00023136"/>
    </source>
</evidence>
<sequence length="213" mass="21906">MLADGLLVAGQILAAAVLGAAVGLEREFGAQPAGLRTHMLVSVGAAVFAIAGAGLTGSDPARLAAQVVTGIGFLAGGVIFREGVTVRGLTTAASLWVTAAAGVAIGLGAWWTAAVATALAIAVLWLVKQLEWRFLPLRRTIVMRVSLRPGEPVNDAARAVEEVLPRLKVIQIGYEDRHQVIELTARPPAGVTLPQLAGSILRVQGVAGVDISS</sequence>
<gene>
    <name evidence="9" type="ORF">ACFFTR_22425</name>
</gene>
<evidence type="ECO:0000256" key="5">
    <source>
        <dbReference type="ARBA" id="ARBA00022989"/>
    </source>
</evidence>
<dbReference type="Proteomes" id="UP001589608">
    <property type="component" value="Unassembled WGS sequence"/>
</dbReference>
<name>A0ABV5MAF8_9ACTN</name>
<evidence type="ECO:0000313" key="10">
    <source>
        <dbReference type="Proteomes" id="UP001589608"/>
    </source>
</evidence>
<feature type="transmembrane region" description="Helical" evidence="7">
    <location>
        <begin position="39"/>
        <end position="56"/>
    </location>
</feature>
<dbReference type="PANTHER" id="PTHR33778">
    <property type="entry name" value="PROTEIN MGTC"/>
    <property type="match status" value="1"/>
</dbReference>
<proteinExistence type="inferred from homology"/>
<feature type="domain" description="MgtC/SapB/SrpB/YhiD N-terminal" evidence="8">
    <location>
        <begin position="12"/>
        <end position="131"/>
    </location>
</feature>
<evidence type="ECO:0000313" key="9">
    <source>
        <dbReference type="EMBL" id="MFB9445846.1"/>
    </source>
</evidence>
<dbReference type="InterPro" id="IPR003416">
    <property type="entry name" value="MgtC/SapB/SrpB/YhiD_fam"/>
</dbReference>
<keyword evidence="4 7" id="KW-0812">Transmembrane</keyword>
<dbReference type="RefSeq" id="WP_223093088.1">
    <property type="nucleotide sequence ID" value="NZ_CP061913.1"/>
</dbReference>
<comment type="caution">
    <text evidence="9">The sequence shown here is derived from an EMBL/GenBank/DDBJ whole genome shotgun (WGS) entry which is preliminary data.</text>
</comment>
<dbReference type="PRINTS" id="PR01837">
    <property type="entry name" value="MGTCSAPBPROT"/>
</dbReference>
<comment type="similarity">
    <text evidence="2">Belongs to the MgtC/SapB family.</text>
</comment>
<evidence type="ECO:0000259" key="8">
    <source>
        <dbReference type="Pfam" id="PF02308"/>
    </source>
</evidence>
<feature type="transmembrane region" description="Helical" evidence="7">
    <location>
        <begin position="100"/>
        <end position="127"/>
    </location>
</feature>
<evidence type="ECO:0000256" key="2">
    <source>
        <dbReference type="ARBA" id="ARBA00009298"/>
    </source>
</evidence>
<organism evidence="9 10">
    <name type="scientific">Dactylosporangium vinaceum</name>
    <dbReference type="NCBI Taxonomy" id="53362"/>
    <lineage>
        <taxon>Bacteria</taxon>
        <taxon>Bacillati</taxon>
        <taxon>Actinomycetota</taxon>
        <taxon>Actinomycetes</taxon>
        <taxon>Micromonosporales</taxon>
        <taxon>Micromonosporaceae</taxon>
        <taxon>Dactylosporangium</taxon>
    </lineage>
</organism>